<gene>
    <name evidence="6" type="ORF">CA983_13315</name>
</gene>
<feature type="domain" description="PA14" evidence="5">
    <location>
        <begin position="38"/>
        <end position="181"/>
    </location>
</feature>
<name>A0A243S5E7_9ACTN</name>
<evidence type="ECO:0000313" key="7">
    <source>
        <dbReference type="Proteomes" id="UP000195105"/>
    </source>
</evidence>
<dbReference type="Gene3D" id="2.60.40.10">
    <property type="entry name" value="Immunoglobulins"/>
    <property type="match status" value="5"/>
</dbReference>
<dbReference type="PROSITE" id="PS50853">
    <property type="entry name" value="FN3"/>
    <property type="match status" value="3"/>
</dbReference>
<dbReference type="GO" id="GO:0016798">
    <property type="term" value="F:hydrolase activity, acting on glycosyl bonds"/>
    <property type="evidence" value="ECO:0007669"/>
    <property type="project" value="UniProtKB-KW"/>
</dbReference>
<feature type="domain" description="Fibronectin type-III" evidence="4">
    <location>
        <begin position="375"/>
        <end position="480"/>
    </location>
</feature>
<dbReference type="InterPro" id="IPR037524">
    <property type="entry name" value="PA14/GLEYA"/>
</dbReference>
<evidence type="ECO:0000256" key="2">
    <source>
        <dbReference type="ARBA" id="ARBA00023326"/>
    </source>
</evidence>
<dbReference type="SMART" id="SM00060">
    <property type="entry name" value="FN3"/>
    <property type="match status" value="4"/>
</dbReference>
<dbReference type="InterPro" id="IPR003961">
    <property type="entry name" value="FN3_dom"/>
</dbReference>
<evidence type="ECO:0000313" key="6">
    <source>
        <dbReference type="EMBL" id="OUD02759.1"/>
    </source>
</evidence>
<feature type="signal peptide" evidence="3">
    <location>
        <begin position="1"/>
        <end position="31"/>
    </location>
</feature>
<dbReference type="InterPro" id="IPR013783">
    <property type="entry name" value="Ig-like_fold"/>
</dbReference>
<sequence>MNRATRASALAATTVLATTGALLTCTSAAGAATATATCTSPVFKRQFYANTTFSGTPKKTDCDSKIDQNWGTGAPATGLPSNYFSVRWTVTRDFGSGGPFSIPVETRDGLRVYLDGTRKVDIWKNVSTTQTKTVNITIPSGTHTLRFDFVNWTGAANVKADYLPRTSATVDTVKPLVPTGTSLTYDSSYQAKFSWTANKEMDLAGYRVYRRLQGTSYGTKPLATTTSTSYTDTTLPKNGAVYYYEVRAYDKAGNESAGTADKSVTTVDRTAPAAPTGIEDSWKPDYSDKVNLSWNGNTEADLAGYNVYRSTTGRPVALTAANRLNGDTPLAYSWYQEPLPQTGDTYYYVITAVDTHGNESAASGTAEFYTRDKTGPVDTAYNAKAVEDERGVTLTWDKSEVNSDDFVGYVVIRYDKPRTESGRTPVLVGEHIQGTSFTEAAPPPGTTHYYSVVAVDDSGNGGTPSVEMPVAVAGNSTPPPPVTGTTATAKENGVALSWDASDDPGLDHYRILRGTLVDGEWVYKPLIDGWTLKPKEFTDTHYLDRMAADGEQFRYSVIAVDQYGNQLTVETGAPVQDVTELDLRPDADAGPAMGDNPVGNLHGDVTGRVAWWLSSDTGANGSKVTGFNVYRWNPSTHVFDKVDTQARGDVAGWDYYDAALPKGTTTYYRVTATLADGTETDARETAIASVD</sequence>
<dbReference type="SUPFAM" id="SSF49265">
    <property type="entry name" value="Fibronectin type III"/>
    <property type="match status" value="3"/>
</dbReference>
<evidence type="ECO:0000259" key="5">
    <source>
        <dbReference type="PROSITE" id="PS51820"/>
    </source>
</evidence>
<evidence type="ECO:0000256" key="3">
    <source>
        <dbReference type="SAM" id="SignalP"/>
    </source>
</evidence>
<dbReference type="Pfam" id="PF07691">
    <property type="entry name" value="PA14"/>
    <property type="match status" value="1"/>
</dbReference>
<comment type="caution">
    <text evidence="6">The sequence shown here is derived from an EMBL/GenBank/DDBJ whole genome shotgun (WGS) entry which is preliminary data.</text>
</comment>
<dbReference type="PROSITE" id="PS51820">
    <property type="entry name" value="PA14"/>
    <property type="match status" value="1"/>
</dbReference>
<protein>
    <recommendedName>
        <fullName evidence="8">Cellulose 1,4-beta-cellobiosidase</fullName>
    </recommendedName>
</protein>
<dbReference type="AlphaFoldDB" id="A0A243S5E7"/>
<keyword evidence="2" id="KW-0624">Polysaccharide degradation</keyword>
<evidence type="ECO:0000256" key="1">
    <source>
        <dbReference type="ARBA" id="ARBA00023295"/>
    </source>
</evidence>
<keyword evidence="1" id="KW-0326">Glycosidase</keyword>
<keyword evidence="3" id="KW-0732">Signal</keyword>
<dbReference type="InterPro" id="IPR036116">
    <property type="entry name" value="FN3_sf"/>
</dbReference>
<dbReference type="GO" id="GO:0000272">
    <property type="term" value="P:polysaccharide catabolic process"/>
    <property type="evidence" value="ECO:0007669"/>
    <property type="project" value="UniProtKB-KW"/>
</dbReference>
<dbReference type="RefSeq" id="WP_086601098.1">
    <property type="nucleotide sequence ID" value="NZ_NGFN01000064.1"/>
</dbReference>
<keyword evidence="7" id="KW-1185">Reference proteome</keyword>
<reference evidence="6 7" key="1">
    <citation type="submission" date="2017-05" db="EMBL/GenBank/DDBJ databases">
        <title>Biotechnological potential of actinobacteria isolated from South African environments.</title>
        <authorList>
            <person name="Le Roes-Hill M."/>
            <person name="Prins A."/>
            <person name="Durrell K.A."/>
        </authorList>
    </citation>
    <scope>NUCLEOTIDE SEQUENCE [LARGE SCALE GENOMIC DNA]</scope>
    <source>
        <strain evidence="6 7">HMC13</strain>
    </source>
</reference>
<organism evidence="6 7">
    <name type="scientific">Streptomyces swartbergensis</name>
    <dbReference type="NCBI Taxonomy" id="487165"/>
    <lineage>
        <taxon>Bacteria</taxon>
        <taxon>Bacillati</taxon>
        <taxon>Actinomycetota</taxon>
        <taxon>Actinomycetes</taxon>
        <taxon>Kitasatosporales</taxon>
        <taxon>Streptomycetaceae</taxon>
        <taxon>Streptomyces</taxon>
    </lineage>
</organism>
<feature type="domain" description="Fibronectin type-III" evidence="4">
    <location>
        <begin position="177"/>
        <end position="269"/>
    </location>
</feature>
<accession>A0A243S5E7</accession>
<keyword evidence="2" id="KW-0119">Carbohydrate metabolism</keyword>
<proteinExistence type="predicted"/>
<dbReference type="EMBL" id="NGFN01000064">
    <property type="protein sequence ID" value="OUD02759.1"/>
    <property type="molecule type" value="Genomic_DNA"/>
</dbReference>
<keyword evidence="1" id="KW-0378">Hydrolase</keyword>
<dbReference type="InterPro" id="IPR011658">
    <property type="entry name" value="PA14_dom"/>
</dbReference>
<evidence type="ECO:0008006" key="8">
    <source>
        <dbReference type="Google" id="ProtNLM"/>
    </source>
</evidence>
<evidence type="ECO:0000259" key="4">
    <source>
        <dbReference type="PROSITE" id="PS50853"/>
    </source>
</evidence>
<feature type="domain" description="Fibronectin type-III" evidence="4">
    <location>
        <begin position="271"/>
        <end position="373"/>
    </location>
</feature>
<dbReference type="Proteomes" id="UP000195105">
    <property type="component" value="Unassembled WGS sequence"/>
</dbReference>
<feature type="chain" id="PRO_5012286460" description="Cellulose 1,4-beta-cellobiosidase" evidence="3">
    <location>
        <begin position="32"/>
        <end position="691"/>
    </location>
</feature>